<dbReference type="Proteomes" id="UP001246473">
    <property type="component" value="Unassembled WGS sequence"/>
</dbReference>
<dbReference type="AlphaFoldDB" id="A0AAP5Q4X4"/>
<name>A0AAP5Q4X4_9BURK</name>
<dbReference type="InterPro" id="IPR011051">
    <property type="entry name" value="RmlC_Cupin_sf"/>
</dbReference>
<evidence type="ECO:0000313" key="2">
    <source>
        <dbReference type="EMBL" id="MDT8836769.1"/>
    </source>
</evidence>
<evidence type="ECO:0008006" key="4">
    <source>
        <dbReference type="Google" id="ProtNLM"/>
    </source>
</evidence>
<dbReference type="RefSeq" id="WP_106352735.1">
    <property type="nucleotide sequence ID" value="NZ_JANSLM010000002.1"/>
</dbReference>
<dbReference type="SUPFAM" id="SSF51182">
    <property type="entry name" value="RmlC-like cupins"/>
    <property type="match status" value="2"/>
</dbReference>
<comment type="caution">
    <text evidence="2">The sequence shown here is derived from an EMBL/GenBank/DDBJ whole genome shotgun (WGS) entry which is preliminary data.</text>
</comment>
<reference evidence="2" key="1">
    <citation type="submission" date="2022-08" db="EMBL/GenBank/DDBJ databases">
        <authorList>
            <person name="Kim S.-J."/>
        </authorList>
    </citation>
    <scope>NUCLEOTIDE SEQUENCE</scope>
    <source>
        <strain evidence="2">KJ</strain>
    </source>
</reference>
<dbReference type="EMBL" id="JANSLM010000002">
    <property type="protein sequence ID" value="MDT8836769.1"/>
    <property type="molecule type" value="Genomic_DNA"/>
</dbReference>
<protein>
    <recommendedName>
        <fullName evidence="4">Quercetin 2,3-dioxygenase</fullName>
    </recommendedName>
</protein>
<evidence type="ECO:0000313" key="3">
    <source>
        <dbReference type="Proteomes" id="UP001246473"/>
    </source>
</evidence>
<sequence>MKIVPFVNSDWASDHPLGTILFKHLLSGEPGSPDNFMYILGRQDGDFSMPTHRHNFEQIRLPLRGAMDHGRTGVLRENEIGYFPEGLAYGPQNDPLGNTPPGERMQLVLQFGGASGYGFLDIERRRKARAELTAIGEFKGPFYHWPDGRKDWALSAIWERAMGSRLRYPHPRYRHPIFINPESFNWLAMTGTNGVTHKFLGAFSERGVWIEMIRLESGAVWRSADPRGRRILTVLEGEGTVKGQPVGYLGTLQVESDETVTIEATQAMELFLVGLPPVELPGKESDRYDEEPMPDESTVHQ</sequence>
<feature type="region of interest" description="Disordered" evidence="1">
    <location>
        <begin position="281"/>
        <end position="301"/>
    </location>
</feature>
<evidence type="ECO:0000256" key="1">
    <source>
        <dbReference type="SAM" id="MobiDB-lite"/>
    </source>
</evidence>
<gene>
    <name evidence="2" type="ORF">ParKJ_05055</name>
</gene>
<accession>A0AAP5Q4X4</accession>
<proteinExistence type="predicted"/>
<organism evidence="2 3">
    <name type="scientific">Paraburkholderia fungorum</name>
    <dbReference type="NCBI Taxonomy" id="134537"/>
    <lineage>
        <taxon>Bacteria</taxon>
        <taxon>Pseudomonadati</taxon>
        <taxon>Pseudomonadota</taxon>
        <taxon>Betaproteobacteria</taxon>
        <taxon>Burkholderiales</taxon>
        <taxon>Burkholderiaceae</taxon>
        <taxon>Paraburkholderia</taxon>
    </lineage>
</organism>